<proteinExistence type="predicted"/>
<evidence type="ECO:0000313" key="2">
    <source>
        <dbReference type="Proteomes" id="UP000729290"/>
    </source>
</evidence>
<organism evidence="1 2">
    <name type="scientific">Anaerotignum lactatifermentans</name>
    <dbReference type="NCBI Taxonomy" id="160404"/>
    <lineage>
        <taxon>Bacteria</taxon>
        <taxon>Bacillati</taxon>
        <taxon>Bacillota</taxon>
        <taxon>Clostridia</taxon>
        <taxon>Lachnospirales</taxon>
        <taxon>Anaerotignaceae</taxon>
        <taxon>Anaerotignum</taxon>
    </lineage>
</organism>
<gene>
    <name evidence="1" type="ORF">H9X83_12160</name>
</gene>
<evidence type="ECO:0000313" key="1">
    <source>
        <dbReference type="EMBL" id="MBM6878896.1"/>
    </source>
</evidence>
<dbReference type="Proteomes" id="UP000729290">
    <property type="component" value="Unassembled WGS sequence"/>
</dbReference>
<name>A0ABS2GBR5_9FIRM</name>
<comment type="caution">
    <text evidence="1">The sequence shown here is derived from an EMBL/GenBank/DDBJ whole genome shotgun (WGS) entry which is preliminary data.</text>
</comment>
<keyword evidence="2" id="KW-1185">Reference proteome</keyword>
<accession>A0ABS2GBR5</accession>
<dbReference type="EMBL" id="JACSNV010000026">
    <property type="protein sequence ID" value="MBM6878896.1"/>
    <property type="molecule type" value="Genomic_DNA"/>
</dbReference>
<dbReference type="RefSeq" id="WP_205134507.1">
    <property type="nucleotide sequence ID" value="NZ_JACSNT010000022.1"/>
</dbReference>
<reference evidence="1 2" key="1">
    <citation type="journal article" date="2021" name="Sci. Rep.">
        <title>The distribution of antibiotic resistance genes in chicken gut microbiota commensals.</title>
        <authorList>
            <person name="Juricova H."/>
            <person name="Matiasovicova J."/>
            <person name="Kubasova T."/>
            <person name="Cejkova D."/>
            <person name="Rychlik I."/>
        </authorList>
    </citation>
    <scope>NUCLEOTIDE SEQUENCE [LARGE SCALE GENOMIC DNA]</scope>
    <source>
        <strain evidence="1 2">An431b</strain>
    </source>
</reference>
<protein>
    <submittedName>
        <fullName evidence="1">Uncharacterized protein</fullName>
    </submittedName>
</protein>
<sequence length="68" mass="7869">MDKELKITVRVKDAEKVLSELKRANEILKELGNIFQRYDGLAKGLELELVPAQEDMLAREFMHPSKNQ</sequence>